<accession>A0A2P5P5Q0</accession>
<evidence type="ECO:0000256" key="1">
    <source>
        <dbReference type="ARBA" id="ARBA00000085"/>
    </source>
</evidence>
<dbReference type="Pfam" id="PF00989">
    <property type="entry name" value="PAS"/>
    <property type="match status" value="1"/>
</dbReference>
<evidence type="ECO:0000313" key="10">
    <source>
        <dbReference type="Proteomes" id="UP000235653"/>
    </source>
</evidence>
<dbReference type="InterPro" id="IPR036097">
    <property type="entry name" value="HisK_dim/P_sf"/>
</dbReference>
<dbReference type="InterPro" id="IPR013767">
    <property type="entry name" value="PAS_fold"/>
</dbReference>
<dbReference type="OrthoDB" id="9784397at2"/>
<dbReference type="PROSITE" id="PS50109">
    <property type="entry name" value="HIS_KIN"/>
    <property type="match status" value="1"/>
</dbReference>
<evidence type="ECO:0000256" key="8">
    <source>
        <dbReference type="ARBA" id="ARBA00023012"/>
    </source>
</evidence>
<keyword evidence="4" id="KW-0808">Transferase</keyword>
<keyword evidence="7" id="KW-0067">ATP-binding</keyword>
<evidence type="ECO:0000313" key="9">
    <source>
        <dbReference type="EMBL" id="PPD57619.1"/>
    </source>
</evidence>
<dbReference type="SMART" id="SM00091">
    <property type="entry name" value="PAS"/>
    <property type="match status" value="2"/>
</dbReference>
<dbReference type="CDD" id="cd00082">
    <property type="entry name" value="HisKA"/>
    <property type="match status" value="1"/>
</dbReference>
<dbReference type="InterPro" id="IPR035965">
    <property type="entry name" value="PAS-like_dom_sf"/>
</dbReference>
<dbReference type="EC" id="2.7.13.3" evidence="2"/>
<dbReference type="Gene3D" id="3.30.450.20">
    <property type="entry name" value="PAS domain"/>
    <property type="match status" value="2"/>
</dbReference>
<dbReference type="AlphaFoldDB" id="A0A2P5P5Q0"/>
<dbReference type="SUPFAM" id="SSF55874">
    <property type="entry name" value="ATPase domain of HSP90 chaperone/DNA topoisomerase II/histidine kinase"/>
    <property type="match status" value="1"/>
</dbReference>
<keyword evidence="5" id="KW-0547">Nucleotide-binding</keyword>
<dbReference type="InterPro" id="IPR003661">
    <property type="entry name" value="HisK_dim/P_dom"/>
</dbReference>
<comment type="catalytic activity">
    <reaction evidence="1">
        <text>ATP + protein L-histidine = ADP + protein N-phospho-L-histidine.</text>
        <dbReference type="EC" id="2.7.13.3"/>
    </reaction>
</comment>
<evidence type="ECO:0000256" key="4">
    <source>
        <dbReference type="ARBA" id="ARBA00022679"/>
    </source>
</evidence>
<dbReference type="GO" id="GO:0006355">
    <property type="term" value="P:regulation of DNA-templated transcription"/>
    <property type="evidence" value="ECO:0007669"/>
    <property type="project" value="InterPro"/>
</dbReference>
<dbReference type="NCBIfam" id="TIGR00229">
    <property type="entry name" value="sensory_box"/>
    <property type="match status" value="2"/>
</dbReference>
<dbReference type="Gene3D" id="1.10.287.130">
    <property type="match status" value="1"/>
</dbReference>
<evidence type="ECO:0000256" key="5">
    <source>
        <dbReference type="ARBA" id="ARBA00022741"/>
    </source>
</evidence>
<dbReference type="SUPFAM" id="SSF55785">
    <property type="entry name" value="PYP-like sensor domain (PAS domain)"/>
    <property type="match status" value="2"/>
</dbReference>
<reference evidence="9 10" key="1">
    <citation type="journal article" date="2017" name="ISME J.">
        <title>Grape pomace compost harbors organohalide-respiring Dehalogenimonas species with novel reductive dehalogenase genes.</title>
        <authorList>
            <person name="Yang Y."/>
            <person name="Higgins S.A."/>
            <person name="Yan J."/>
            <person name="Simsir B."/>
            <person name="Chourey K."/>
            <person name="Iyer R."/>
            <person name="Hettich R.L."/>
            <person name="Baldwin B."/>
            <person name="Ogles D.M."/>
            <person name="Loffler F.E."/>
        </authorList>
    </citation>
    <scope>NUCLEOTIDE SEQUENCE [LARGE SCALE GENOMIC DNA]</scope>
    <source>
        <strain evidence="9 10">GP</strain>
    </source>
</reference>
<name>A0A2P5P5Q0_9CHLR</name>
<evidence type="ECO:0000256" key="2">
    <source>
        <dbReference type="ARBA" id="ARBA00012438"/>
    </source>
</evidence>
<dbReference type="GO" id="GO:0005524">
    <property type="term" value="F:ATP binding"/>
    <property type="evidence" value="ECO:0007669"/>
    <property type="project" value="UniProtKB-KW"/>
</dbReference>
<proteinExistence type="predicted"/>
<dbReference type="PRINTS" id="PR00344">
    <property type="entry name" value="BCTRLSENSOR"/>
</dbReference>
<keyword evidence="8" id="KW-0902">Two-component regulatory system</keyword>
<dbReference type="EMBL" id="JQAN02000011">
    <property type="protein sequence ID" value="PPD57619.1"/>
    <property type="molecule type" value="Genomic_DNA"/>
</dbReference>
<dbReference type="PANTHER" id="PTHR43065:SF46">
    <property type="entry name" value="C4-DICARBOXYLATE TRANSPORT SENSOR PROTEIN DCTB"/>
    <property type="match status" value="1"/>
</dbReference>
<dbReference type="Pfam" id="PF02518">
    <property type="entry name" value="HATPase_c"/>
    <property type="match status" value="1"/>
</dbReference>
<dbReference type="InterPro" id="IPR000014">
    <property type="entry name" value="PAS"/>
</dbReference>
<evidence type="ECO:0000256" key="3">
    <source>
        <dbReference type="ARBA" id="ARBA00022553"/>
    </source>
</evidence>
<evidence type="ECO:0000256" key="6">
    <source>
        <dbReference type="ARBA" id="ARBA00022777"/>
    </source>
</evidence>
<dbReference type="CDD" id="cd00130">
    <property type="entry name" value="PAS"/>
    <property type="match status" value="2"/>
</dbReference>
<dbReference type="PANTHER" id="PTHR43065">
    <property type="entry name" value="SENSOR HISTIDINE KINASE"/>
    <property type="match status" value="1"/>
</dbReference>
<dbReference type="PROSITE" id="PS50112">
    <property type="entry name" value="PAS"/>
    <property type="match status" value="2"/>
</dbReference>
<dbReference type="InterPro" id="IPR003594">
    <property type="entry name" value="HATPase_dom"/>
</dbReference>
<comment type="caution">
    <text evidence="9">The sequence shown here is derived from an EMBL/GenBank/DDBJ whole genome shotgun (WGS) entry which is preliminary data.</text>
</comment>
<evidence type="ECO:0000256" key="7">
    <source>
        <dbReference type="ARBA" id="ARBA00022840"/>
    </source>
</evidence>
<dbReference type="Pfam" id="PF13426">
    <property type="entry name" value="PAS_9"/>
    <property type="match status" value="1"/>
</dbReference>
<dbReference type="GO" id="GO:0000155">
    <property type="term" value="F:phosphorelay sensor kinase activity"/>
    <property type="evidence" value="ECO:0007669"/>
    <property type="project" value="InterPro"/>
</dbReference>
<dbReference type="InterPro" id="IPR036890">
    <property type="entry name" value="HATPase_C_sf"/>
</dbReference>
<keyword evidence="6" id="KW-0418">Kinase</keyword>
<protein>
    <recommendedName>
        <fullName evidence="2">histidine kinase</fullName>
        <ecNumber evidence="2">2.7.13.3</ecNumber>
    </recommendedName>
</protein>
<dbReference type="SMART" id="SM00388">
    <property type="entry name" value="HisKA"/>
    <property type="match status" value="1"/>
</dbReference>
<dbReference type="Gene3D" id="3.30.565.10">
    <property type="entry name" value="Histidine kinase-like ATPase, C-terminal domain"/>
    <property type="match status" value="1"/>
</dbReference>
<dbReference type="Proteomes" id="UP000235653">
    <property type="component" value="Unassembled WGS sequence"/>
</dbReference>
<dbReference type="Pfam" id="PF00512">
    <property type="entry name" value="HisKA"/>
    <property type="match status" value="1"/>
</dbReference>
<dbReference type="InterPro" id="IPR004358">
    <property type="entry name" value="Sig_transdc_His_kin-like_C"/>
</dbReference>
<dbReference type="InterPro" id="IPR005467">
    <property type="entry name" value="His_kinase_dom"/>
</dbReference>
<sequence>MPGREAERRGITIRQVVEERLLGDAANTFRTMFERSGTAVAVLNDAGIMVMANESMSKLIDLPVPEIEGKHSWFEFVAEADRKKAQDYHRLRRSHPGTAPEHYEFKLIDQNGGSHEIEITVAMFPGTDLSLLSCIDVTHLKTAQEMGRLTRFAVENAPESILWLSEGGAILYANGAACRMLGYNVGQLMSHNISDIDTSRSRREWLRLLKELKQSGSMVWQSEYRRQDGHVIPVEVLINYILLNDKNYYWTFARDASARQQAERRELQLQSELSVSARLASIGELAAGVAHEINNPLTGIIGFSERLIRKIPDEKIGGDLKRIHSEAIRAAKVVQNLLTFARRRQPSKEPVDINNIIKESLALREYELRHRGIQVVTHLADLPCFMADYYQIEQVFVNLIVNAEQAMTAAKKGDRLAVTTGVLEGQILVTFADNGPGIKPENLEKLFDPFFTTRTESGGTGLGLSICHGIVLEHGGRISATSEYGEGATFTVALPLKNNECPEVEKS</sequence>
<dbReference type="SMART" id="SM00387">
    <property type="entry name" value="HATPase_c"/>
    <property type="match status" value="1"/>
</dbReference>
<keyword evidence="10" id="KW-1185">Reference proteome</keyword>
<keyword evidence="3" id="KW-0597">Phosphoprotein</keyword>
<dbReference type="RefSeq" id="WP_102330631.1">
    <property type="nucleotide sequence ID" value="NZ_CP058566.2"/>
</dbReference>
<organism evidence="9 10">
    <name type="scientific">Dehalogenimonas etheniformans</name>
    <dbReference type="NCBI Taxonomy" id="1536648"/>
    <lineage>
        <taxon>Bacteria</taxon>
        <taxon>Bacillati</taxon>
        <taxon>Chloroflexota</taxon>
        <taxon>Dehalococcoidia</taxon>
        <taxon>Dehalococcoidales</taxon>
        <taxon>Dehalococcoidaceae</taxon>
        <taxon>Dehalogenimonas</taxon>
    </lineage>
</organism>
<gene>
    <name evidence="9" type="ORF">JP09_007705</name>
</gene>
<dbReference type="SUPFAM" id="SSF47384">
    <property type="entry name" value="Homodimeric domain of signal transducing histidine kinase"/>
    <property type="match status" value="1"/>
</dbReference>